<reference evidence="1" key="2">
    <citation type="submission" date="2020-11" db="EMBL/GenBank/DDBJ databases">
        <authorList>
            <person name="McCartney M.A."/>
            <person name="Auch B."/>
            <person name="Kono T."/>
            <person name="Mallez S."/>
            <person name="Becker A."/>
            <person name="Gohl D.M."/>
            <person name="Silverstein K.A.T."/>
            <person name="Koren S."/>
            <person name="Bechman K.B."/>
            <person name="Herman A."/>
            <person name="Abrahante J.E."/>
            <person name="Garbe J."/>
        </authorList>
    </citation>
    <scope>NUCLEOTIDE SEQUENCE</scope>
    <source>
        <strain evidence="1">Duluth1</strain>
        <tissue evidence="1">Whole animal</tissue>
    </source>
</reference>
<feature type="non-terminal residue" evidence="1">
    <location>
        <position position="59"/>
    </location>
</feature>
<accession>A0A9D4RHZ3</accession>
<evidence type="ECO:0000313" key="2">
    <source>
        <dbReference type="Proteomes" id="UP000828390"/>
    </source>
</evidence>
<reference evidence="1" key="1">
    <citation type="journal article" date="2019" name="bioRxiv">
        <title>The Genome of the Zebra Mussel, Dreissena polymorpha: A Resource for Invasive Species Research.</title>
        <authorList>
            <person name="McCartney M.A."/>
            <person name="Auch B."/>
            <person name="Kono T."/>
            <person name="Mallez S."/>
            <person name="Zhang Y."/>
            <person name="Obille A."/>
            <person name="Becker A."/>
            <person name="Abrahante J.E."/>
            <person name="Garbe J."/>
            <person name="Badalamenti J.P."/>
            <person name="Herman A."/>
            <person name="Mangelson H."/>
            <person name="Liachko I."/>
            <person name="Sullivan S."/>
            <person name="Sone E.D."/>
            <person name="Koren S."/>
            <person name="Silverstein K.A.T."/>
            <person name="Beckman K.B."/>
            <person name="Gohl D.M."/>
        </authorList>
    </citation>
    <scope>NUCLEOTIDE SEQUENCE</scope>
    <source>
        <strain evidence="1">Duluth1</strain>
        <tissue evidence="1">Whole animal</tissue>
    </source>
</reference>
<organism evidence="1 2">
    <name type="scientific">Dreissena polymorpha</name>
    <name type="common">Zebra mussel</name>
    <name type="synonym">Mytilus polymorpha</name>
    <dbReference type="NCBI Taxonomy" id="45954"/>
    <lineage>
        <taxon>Eukaryota</taxon>
        <taxon>Metazoa</taxon>
        <taxon>Spiralia</taxon>
        <taxon>Lophotrochozoa</taxon>
        <taxon>Mollusca</taxon>
        <taxon>Bivalvia</taxon>
        <taxon>Autobranchia</taxon>
        <taxon>Heteroconchia</taxon>
        <taxon>Euheterodonta</taxon>
        <taxon>Imparidentia</taxon>
        <taxon>Neoheterodontei</taxon>
        <taxon>Myida</taxon>
        <taxon>Dreissenoidea</taxon>
        <taxon>Dreissenidae</taxon>
        <taxon>Dreissena</taxon>
    </lineage>
</organism>
<comment type="caution">
    <text evidence="1">The sequence shown here is derived from an EMBL/GenBank/DDBJ whole genome shotgun (WGS) entry which is preliminary data.</text>
</comment>
<evidence type="ECO:0000313" key="1">
    <source>
        <dbReference type="EMBL" id="KAH3868213.1"/>
    </source>
</evidence>
<dbReference type="EMBL" id="JAIWYP010000002">
    <property type="protein sequence ID" value="KAH3868213.1"/>
    <property type="molecule type" value="Genomic_DNA"/>
</dbReference>
<dbReference type="AlphaFoldDB" id="A0A9D4RHZ3"/>
<keyword evidence="2" id="KW-1185">Reference proteome</keyword>
<protein>
    <submittedName>
        <fullName evidence="1">Uncharacterized protein</fullName>
    </submittedName>
</protein>
<sequence>MLSLTLGSHRFRFKDDTRVKKGSPIASTGAPFVIVGSRLLECHQGPDHRKQANASTNEL</sequence>
<gene>
    <name evidence="1" type="ORF">DPMN_031354</name>
</gene>
<proteinExistence type="predicted"/>
<dbReference type="Proteomes" id="UP000828390">
    <property type="component" value="Unassembled WGS sequence"/>
</dbReference>
<name>A0A9D4RHZ3_DREPO</name>